<reference evidence="2" key="2">
    <citation type="submission" date="2018-05" db="EMBL/GenBank/DDBJ databases">
        <title>OpunRS2 (Oryza punctata Reference Sequence Version 2).</title>
        <authorList>
            <person name="Zhang J."/>
            <person name="Kudrna D."/>
            <person name="Lee S."/>
            <person name="Talag J."/>
            <person name="Welchert J."/>
            <person name="Wing R.A."/>
        </authorList>
    </citation>
    <scope>NUCLEOTIDE SEQUENCE [LARGE SCALE GENOMIC DNA]</scope>
</reference>
<protein>
    <submittedName>
        <fullName evidence="2">Uncharacterized protein</fullName>
    </submittedName>
</protein>
<keyword evidence="1" id="KW-0472">Membrane</keyword>
<dbReference type="AlphaFoldDB" id="A0A0E0L8E0"/>
<sequence length="102" mass="11646">MSPLMNLDEQMGLLLASHCKPAGWLVSLDARAHFWTLSEFMSTYDDGIIHRSSSIFVSVRVIYCLADRVICVMCYASLSVCFVLFVWVVLHVISPYMYVVYI</sequence>
<evidence type="ECO:0000313" key="3">
    <source>
        <dbReference type="Proteomes" id="UP000026962"/>
    </source>
</evidence>
<keyword evidence="3" id="KW-1185">Reference proteome</keyword>
<dbReference type="HOGENOM" id="CLU_2282026_0_0_1"/>
<keyword evidence="1" id="KW-0812">Transmembrane</keyword>
<dbReference type="Proteomes" id="UP000026962">
    <property type="component" value="Chromosome 6"/>
</dbReference>
<dbReference type="Gramene" id="OPUNC06G04410.1">
    <property type="protein sequence ID" value="OPUNC06G04410.1"/>
    <property type="gene ID" value="OPUNC06G04410"/>
</dbReference>
<reference evidence="2" key="1">
    <citation type="submission" date="2015-04" db="UniProtKB">
        <authorList>
            <consortium name="EnsemblPlants"/>
        </authorList>
    </citation>
    <scope>IDENTIFICATION</scope>
</reference>
<proteinExistence type="predicted"/>
<keyword evidence="1" id="KW-1133">Transmembrane helix</keyword>
<name>A0A0E0L8E0_ORYPU</name>
<accession>A0A0E0L8E0</accession>
<evidence type="ECO:0000313" key="2">
    <source>
        <dbReference type="EnsemblPlants" id="OPUNC06G04410.1"/>
    </source>
</evidence>
<organism evidence="2">
    <name type="scientific">Oryza punctata</name>
    <name type="common">Red rice</name>
    <dbReference type="NCBI Taxonomy" id="4537"/>
    <lineage>
        <taxon>Eukaryota</taxon>
        <taxon>Viridiplantae</taxon>
        <taxon>Streptophyta</taxon>
        <taxon>Embryophyta</taxon>
        <taxon>Tracheophyta</taxon>
        <taxon>Spermatophyta</taxon>
        <taxon>Magnoliopsida</taxon>
        <taxon>Liliopsida</taxon>
        <taxon>Poales</taxon>
        <taxon>Poaceae</taxon>
        <taxon>BOP clade</taxon>
        <taxon>Oryzoideae</taxon>
        <taxon>Oryzeae</taxon>
        <taxon>Oryzinae</taxon>
        <taxon>Oryza</taxon>
    </lineage>
</organism>
<dbReference type="EnsemblPlants" id="OPUNC06G04410.1">
    <property type="protein sequence ID" value="OPUNC06G04410.1"/>
    <property type="gene ID" value="OPUNC06G04410"/>
</dbReference>
<feature type="transmembrane region" description="Helical" evidence="1">
    <location>
        <begin position="69"/>
        <end position="93"/>
    </location>
</feature>
<evidence type="ECO:0000256" key="1">
    <source>
        <dbReference type="SAM" id="Phobius"/>
    </source>
</evidence>